<dbReference type="PANTHER" id="PTHR10492:SF90">
    <property type="entry name" value="ATP-DEPENDENT DNA HELICASE"/>
    <property type="match status" value="1"/>
</dbReference>
<protein>
    <recommendedName>
        <fullName evidence="3">ATP-dependent DNA helicase</fullName>
    </recommendedName>
</protein>
<comment type="caution">
    <text evidence="1">The sequence shown here is derived from an EMBL/GenBank/DDBJ whole genome shotgun (WGS) entry which is preliminary data.</text>
</comment>
<evidence type="ECO:0000313" key="2">
    <source>
        <dbReference type="Proteomes" id="UP001415857"/>
    </source>
</evidence>
<dbReference type="EMBL" id="JBBPBK010000001">
    <property type="protein sequence ID" value="KAK9292993.1"/>
    <property type="molecule type" value="Genomic_DNA"/>
</dbReference>
<reference evidence="1 2" key="1">
    <citation type="journal article" date="2024" name="Plant J.">
        <title>Genome sequences and population genomics reveal climatic adaptation and genomic divergence between two closely related sweetgum species.</title>
        <authorList>
            <person name="Xu W.Q."/>
            <person name="Ren C.Q."/>
            <person name="Zhang X.Y."/>
            <person name="Comes H.P."/>
            <person name="Liu X.H."/>
            <person name="Li Y.G."/>
            <person name="Kettle C.J."/>
            <person name="Jalonen R."/>
            <person name="Gaisberger H."/>
            <person name="Ma Y.Z."/>
            <person name="Qiu Y.X."/>
        </authorList>
    </citation>
    <scope>NUCLEOTIDE SEQUENCE [LARGE SCALE GENOMIC DNA]</scope>
    <source>
        <strain evidence="1">Hangzhou</strain>
    </source>
</reference>
<gene>
    <name evidence="1" type="ORF">L1049_020976</name>
</gene>
<evidence type="ECO:0000313" key="1">
    <source>
        <dbReference type="EMBL" id="KAK9292993.1"/>
    </source>
</evidence>
<dbReference type="AlphaFoldDB" id="A0AAP0SAR1"/>
<proteinExistence type="predicted"/>
<keyword evidence="2" id="KW-1185">Reference proteome</keyword>
<sequence>MYVSSGSFTDETRKEVEDFSKWILDVGDGILPGLPLSANGEFDWIRILDDLLIKDQRRGIQALIDDIYPNLKERYLDSSCLQERAILAPKNVDVDKINSKMFSLIPEPTRCCLSTDESCCGDWQFV</sequence>
<accession>A0AAP0SAR1</accession>
<evidence type="ECO:0008006" key="3">
    <source>
        <dbReference type="Google" id="ProtNLM"/>
    </source>
</evidence>
<name>A0AAP0SAR1_LIQFO</name>
<organism evidence="1 2">
    <name type="scientific">Liquidambar formosana</name>
    <name type="common">Formosan gum</name>
    <dbReference type="NCBI Taxonomy" id="63359"/>
    <lineage>
        <taxon>Eukaryota</taxon>
        <taxon>Viridiplantae</taxon>
        <taxon>Streptophyta</taxon>
        <taxon>Embryophyta</taxon>
        <taxon>Tracheophyta</taxon>
        <taxon>Spermatophyta</taxon>
        <taxon>Magnoliopsida</taxon>
        <taxon>eudicotyledons</taxon>
        <taxon>Gunneridae</taxon>
        <taxon>Pentapetalae</taxon>
        <taxon>Saxifragales</taxon>
        <taxon>Altingiaceae</taxon>
        <taxon>Liquidambar</taxon>
    </lineage>
</organism>
<dbReference type="Proteomes" id="UP001415857">
    <property type="component" value="Unassembled WGS sequence"/>
</dbReference>
<dbReference type="PANTHER" id="PTHR10492">
    <property type="match status" value="1"/>
</dbReference>